<dbReference type="PANTHER" id="PTHR21098:SF0">
    <property type="entry name" value="RIBOFLAVIN SYNTHASE"/>
    <property type="match status" value="1"/>
</dbReference>
<evidence type="ECO:0000256" key="2">
    <source>
        <dbReference type="NCBIfam" id="TIGR00187"/>
    </source>
</evidence>
<keyword evidence="1" id="KW-0677">Repeat</keyword>
<dbReference type="EC" id="2.5.1.9" evidence="2"/>
<dbReference type="KEGG" id="csee:C10C_0488"/>
<dbReference type="Gene3D" id="2.40.30.20">
    <property type="match status" value="2"/>
</dbReference>
<feature type="domain" description="Lumazine-binding" evidence="4">
    <location>
        <begin position="98"/>
        <end position="190"/>
    </location>
</feature>
<dbReference type="AlphaFoldDB" id="A0A2R8FBC8"/>
<dbReference type="NCBIfam" id="TIGR00187">
    <property type="entry name" value="ribE"/>
    <property type="match status" value="1"/>
</dbReference>
<dbReference type="Pfam" id="PF00677">
    <property type="entry name" value="Lum_binding"/>
    <property type="match status" value="2"/>
</dbReference>
<feature type="repeat" description="Lumazine-binding" evidence="3">
    <location>
        <begin position="1"/>
        <end position="97"/>
    </location>
</feature>
<accession>A0A2R8FBC8</accession>
<evidence type="ECO:0000256" key="1">
    <source>
        <dbReference type="ARBA" id="ARBA00022737"/>
    </source>
</evidence>
<protein>
    <recommendedName>
        <fullName evidence="2">Riboflavin synthase</fullName>
        <ecNumber evidence="2">2.5.1.9</ecNumber>
    </recommendedName>
</protein>
<dbReference type="PROSITE" id="PS51177">
    <property type="entry name" value="LUMAZINE_BIND"/>
    <property type="match status" value="2"/>
</dbReference>
<evidence type="ECO:0000313" key="5">
    <source>
        <dbReference type="EMBL" id="SPN73651.1"/>
    </source>
</evidence>
<gene>
    <name evidence="5" type="primary">ribE</name>
    <name evidence="5" type="ORF">C10C_0488</name>
</gene>
<dbReference type="NCBIfam" id="NF009566">
    <property type="entry name" value="PRK13020.1"/>
    <property type="match status" value="1"/>
</dbReference>
<dbReference type="EMBL" id="LT993738">
    <property type="protein sequence ID" value="SPN73651.1"/>
    <property type="molecule type" value="Genomic_DNA"/>
</dbReference>
<dbReference type="Proteomes" id="UP000244926">
    <property type="component" value="Chromosome I"/>
</dbReference>
<name>A0A2R8FBC8_9CHLA</name>
<dbReference type="OrthoDB" id="9788537at2"/>
<feature type="domain" description="Lumazine-binding" evidence="4">
    <location>
        <begin position="1"/>
        <end position="97"/>
    </location>
</feature>
<dbReference type="GO" id="GO:0004746">
    <property type="term" value="F:riboflavin synthase activity"/>
    <property type="evidence" value="ECO:0007669"/>
    <property type="project" value="UniProtKB-UniRule"/>
</dbReference>
<evidence type="ECO:0000259" key="4">
    <source>
        <dbReference type="PROSITE" id="PS51177"/>
    </source>
</evidence>
<evidence type="ECO:0000256" key="3">
    <source>
        <dbReference type="PROSITE-ProRule" id="PRU00524"/>
    </source>
</evidence>
<proteinExistence type="predicted"/>
<keyword evidence="6" id="KW-1185">Reference proteome</keyword>
<dbReference type="InterPro" id="IPR026017">
    <property type="entry name" value="Lumazine-bd_dom"/>
</dbReference>
<feature type="repeat" description="Lumazine-binding" evidence="3">
    <location>
        <begin position="98"/>
        <end position="190"/>
    </location>
</feature>
<dbReference type="InterPro" id="IPR023366">
    <property type="entry name" value="ATP_synth_asu-like_sf"/>
</dbReference>
<dbReference type="InterPro" id="IPR017938">
    <property type="entry name" value="Riboflavin_synthase-like_b-brl"/>
</dbReference>
<reference evidence="6" key="1">
    <citation type="submission" date="2017-11" db="EMBL/GenBank/DDBJ databases">
        <authorList>
            <person name="Seth-Smith MB H."/>
        </authorList>
    </citation>
    <scope>NUCLEOTIDE SEQUENCE [LARGE SCALE GENOMIC DNA]</scope>
</reference>
<dbReference type="CDD" id="cd00402">
    <property type="entry name" value="Riboflavin_synthase_like"/>
    <property type="match status" value="1"/>
</dbReference>
<evidence type="ECO:0000313" key="6">
    <source>
        <dbReference type="Proteomes" id="UP000244926"/>
    </source>
</evidence>
<dbReference type="RefSeq" id="WP_108896608.1">
    <property type="nucleotide sequence ID" value="NZ_LT993738.1"/>
</dbReference>
<dbReference type="PANTHER" id="PTHR21098">
    <property type="entry name" value="RIBOFLAVIN SYNTHASE ALPHA CHAIN"/>
    <property type="match status" value="1"/>
</dbReference>
<dbReference type="SUPFAM" id="SSF63380">
    <property type="entry name" value="Riboflavin synthase domain-like"/>
    <property type="match status" value="2"/>
</dbReference>
<dbReference type="NCBIfam" id="NF006767">
    <property type="entry name" value="PRK09289.1"/>
    <property type="match status" value="1"/>
</dbReference>
<dbReference type="InterPro" id="IPR001783">
    <property type="entry name" value="Lumazine-bd"/>
</dbReference>
<organism evidence="5 6">
    <name type="scientific">Chlamydia serpentis</name>
    <dbReference type="NCBI Taxonomy" id="1967782"/>
    <lineage>
        <taxon>Bacteria</taxon>
        <taxon>Pseudomonadati</taxon>
        <taxon>Chlamydiota</taxon>
        <taxon>Chlamydiia</taxon>
        <taxon>Chlamydiales</taxon>
        <taxon>Chlamydiaceae</taxon>
        <taxon>Chlamydia/Chlamydophila group</taxon>
        <taxon>Chlamydia</taxon>
    </lineage>
</organism>
<dbReference type="GO" id="GO:0009231">
    <property type="term" value="P:riboflavin biosynthetic process"/>
    <property type="evidence" value="ECO:0007669"/>
    <property type="project" value="TreeGrafter"/>
</dbReference>
<dbReference type="PIRSF" id="PIRSF000498">
    <property type="entry name" value="Riboflavin_syn_A"/>
    <property type="match status" value="1"/>
</dbReference>
<sequence>MFSGIVQELGEVCFLEPQGKGLALGVKSTSVFSSVLLPGCSIAVDGVCLTLKFQNKKGLFFDVIPETLACTTLGERQCGDLVNLESALKMGESVGGHLLSGHVLETAEISDIKENRYYFLTPKELAPYLFDKGFIAVDGVSLTIVSVDFTTFSVGLIPETLQRTTLGKKGVGERVNIEIDMSTKVQVDTMKRILAQA</sequence>